<evidence type="ECO:0000313" key="4">
    <source>
        <dbReference type="EMBL" id="JAP60394.1"/>
    </source>
</evidence>
<feature type="non-terminal residue" evidence="4">
    <location>
        <position position="1"/>
    </location>
</feature>
<dbReference type="EMBL" id="GEEE01002831">
    <property type="protein sequence ID" value="JAP60394.1"/>
    <property type="molecule type" value="Transcribed_RNA"/>
</dbReference>
<evidence type="ECO:0008006" key="5">
    <source>
        <dbReference type="Google" id="ProtNLM"/>
    </source>
</evidence>
<proteinExistence type="inferred from homology"/>
<sequence length="490" mass="53082">ATFNYPLATLPLFLLAACFRCATLYHPCDFVTFLQSSSFRLRNHRITSSFACLMGKTKKDPLNALFSKLCINANGKASAEGVPDFSKAVHLIVTELCQFYGLSSTIEPVNDVASATHFFLELSDFLREYGCPYPTFSELPVGERFASVENRTLILRFLCGELAAARKLAKIQPSILSGCSPNGVINGAIDSSPSSAGVEDMDNYLRRACVTLKRPKPPANIGANELLEGLFKSVSQALAKCPPGHLGNPMIPLEGLSDSQWTQIARMACLLQKEYNSRRETFIKRADCTIESFKWADKSKIEPISSTFNPLRQEMQVCVPVDIPNILAARDNDLLRVEKTSGRASRRYTACPLNKVLMGSVPDRGGRAWEVEPPPPEMPHFQKRQPGARGGRGGGGGGGDRGGGGGRGSGLPRGGRGRGSGFTSSGGSGGPRYDSQGSYGHPRQQQPQQHTGLVFDQGPMNVHAQDFTFQPEFFTGGRGGGGGGRRNFRR</sequence>
<name>A0A0V0J5P3_SCHSO</name>
<dbReference type="PANTHER" id="PTHR31353">
    <property type="entry name" value="FAM98"/>
    <property type="match status" value="1"/>
</dbReference>
<comment type="similarity">
    <text evidence="1">Belongs to the FAM98 family.</text>
</comment>
<feature type="compositionally biased region" description="Polar residues" evidence="2">
    <location>
        <begin position="435"/>
        <end position="451"/>
    </location>
</feature>
<organism evidence="4">
    <name type="scientific">Schistocephalus solidus</name>
    <name type="common">Tapeworm</name>
    <dbReference type="NCBI Taxonomy" id="70667"/>
    <lineage>
        <taxon>Eukaryota</taxon>
        <taxon>Metazoa</taxon>
        <taxon>Spiralia</taxon>
        <taxon>Lophotrochozoa</taxon>
        <taxon>Platyhelminthes</taxon>
        <taxon>Cestoda</taxon>
        <taxon>Eucestoda</taxon>
        <taxon>Diphyllobothriidea</taxon>
        <taxon>Diphyllobothriidae</taxon>
        <taxon>Schistocephalus</taxon>
    </lineage>
</organism>
<dbReference type="GO" id="GO:0072669">
    <property type="term" value="C:tRNA-splicing ligase complex"/>
    <property type="evidence" value="ECO:0007669"/>
    <property type="project" value="TreeGrafter"/>
</dbReference>
<gene>
    <name evidence="4" type="ORF">TR17614</name>
</gene>
<dbReference type="Pfam" id="PF10239">
    <property type="entry name" value="DUF2465"/>
    <property type="match status" value="1"/>
</dbReference>
<feature type="region of interest" description="Disordered" evidence="2">
    <location>
        <begin position="470"/>
        <end position="490"/>
    </location>
</feature>
<feature type="compositionally biased region" description="Gly residues" evidence="2">
    <location>
        <begin position="476"/>
        <end position="490"/>
    </location>
</feature>
<feature type="region of interest" description="Disordered" evidence="2">
    <location>
        <begin position="357"/>
        <end position="458"/>
    </location>
</feature>
<dbReference type="InterPro" id="IPR018797">
    <property type="entry name" value="FAM98"/>
</dbReference>
<protein>
    <recommendedName>
        <fullName evidence="5">Protein FAM98A</fullName>
    </recommendedName>
</protein>
<feature type="chain" id="PRO_5006866719" description="Protein FAM98A" evidence="3">
    <location>
        <begin position="25"/>
        <end position="490"/>
    </location>
</feature>
<feature type="compositionally biased region" description="Gly residues" evidence="2">
    <location>
        <begin position="388"/>
        <end position="430"/>
    </location>
</feature>
<accession>A0A0V0J5P3</accession>
<reference evidence="4" key="1">
    <citation type="submission" date="2016-01" db="EMBL/GenBank/DDBJ databases">
        <title>Reference transcriptome for the parasite Schistocephalus solidus: insights into the molecular evolution of parasitism.</title>
        <authorList>
            <person name="Hebert F.O."/>
            <person name="Grambauer S."/>
            <person name="Barber I."/>
            <person name="Landry C.R."/>
            <person name="Aubin-Horth N."/>
        </authorList>
    </citation>
    <scope>NUCLEOTIDE SEQUENCE</scope>
</reference>
<evidence type="ECO:0000256" key="3">
    <source>
        <dbReference type="SAM" id="SignalP"/>
    </source>
</evidence>
<keyword evidence="3" id="KW-0732">Signal</keyword>
<dbReference type="AlphaFoldDB" id="A0A0V0J5P3"/>
<dbReference type="PANTHER" id="PTHR31353:SF1">
    <property type="entry name" value="PROTEIN FAM98B"/>
    <property type="match status" value="1"/>
</dbReference>
<evidence type="ECO:0000256" key="1">
    <source>
        <dbReference type="ARBA" id="ARBA00007218"/>
    </source>
</evidence>
<evidence type="ECO:0000256" key="2">
    <source>
        <dbReference type="SAM" id="MobiDB-lite"/>
    </source>
</evidence>
<feature type="signal peptide" evidence="3">
    <location>
        <begin position="1"/>
        <end position="24"/>
    </location>
</feature>